<keyword evidence="1" id="KW-0677">Repeat</keyword>
<keyword evidence="6" id="KW-1185">Reference proteome</keyword>
<reference evidence="5 6" key="1">
    <citation type="submission" date="2023-03" db="EMBL/GenBank/DDBJ databases">
        <title>Genome insight into feeding habits of ladybird beetles.</title>
        <authorList>
            <person name="Li H.-S."/>
            <person name="Huang Y.-H."/>
            <person name="Pang H."/>
        </authorList>
    </citation>
    <scope>NUCLEOTIDE SEQUENCE [LARGE SCALE GENOMIC DNA]</scope>
    <source>
        <strain evidence="5">SYSU_2023b</strain>
        <tissue evidence="5">Whole body</tissue>
    </source>
</reference>
<evidence type="ECO:0000313" key="6">
    <source>
        <dbReference type="Proteomes" id="UP001431783"/>
    </source>
</evidence>
<feature type="region of interest" description="Disordered" evidence="4">
    <location>
        <begin position="91"/>
        <end position="110"/>
    </location>
</feature>
<dbReference type="SMART" id="SM00248">
    <property type="entry name" value="ANK"/>
    <property type="match status" value="5"/>
</dbReference>
<dbReference type="AlphaFoldDB" id="A0AAW1V868"/>
<dbReference type="GO" id="GO:0051059">
    <property type="term" value="F:NF-kappaB binding"/>
    <property type="evidence" value="ECO:0007669"/>
    <property type="project" value="TreeGrafter"/>
</dbReference>
<evidence type="ECO:0008006" key="7">
    <source>
        <dbReference type="Google" id="ProtNLM"/>
    </source>
</evidence>
<dbReference type="Gene3D" id="1.25.40.20">
    <property type="entry name" value="Ankyrin repeat-containing domain"/>
    <property type="match status" value="1"/>
</dbReference>
<dbReference type="PANTHER" id="PTHR46680:SF3">
    <property type="entry name" value="NF-KAPPA-B INHIBITOR CACTUS"/>
    <property type="match status" value="1"/>
</dbReference>
<organism evidence="5 6">
    <name type="scientific">Henosepilachna vigintioctopunctata</name>
    <dbReference type="NCBI Taxonomy" id="420089"/>
    <lineage>
        <taxon>Eukaryota</taxon>
        <taxon>Metazoa</taxon>
        <taxon>Ecdysozoa</taxon>
        <taxon>Arthropoda</taxon>
        <taxon>Hexapoda</taxon>
        <taxon>Insecta</taxon>
        <taxon>Pterygota</taxon>
        <taxon>Neoptera</taxon>
        <taxon>Endopterygota</taxon>
        <taxon>Coleoptera</taxon>
        <taxon>Polyphaga</taxon>
        <taxon>Cucujiformia</taxon>
        <taxon>Coccinelloidea</taxon>
        <taxon>Coccinellidae</taxon>
        <taxon>Epilachninae</taxon>
        <taxon>Epilachnini</taxon>
        <taxon>Henosepilachna</taxon>
    </lineage>
</organism>
<comment type="caution">
    <text evidence="5">The sequence shown here is derived from an EMBL/GenBank/DDBJ whole genome shotgun (WGS) entry which is preliminary data.</text>
</comment>
<keyword evidence="2 3" id="KW-0040">ANK repeat</keyword>
<sequence>MSGNPESSGNYVPGDTEKKILEDDLVESSRTDSGFISSGNMIVSEEIIDEPEENKDNNLDEELKEDKEVMLLDSGVCLSENFSNLSLKNSNLNNLSSNSSKNVESDRGKSPEVRLNISDQFWKTYYEQDENGDTLLHLAIGNGQLQKAYSLICQSPHPRLLDTPNDEALTPLHLAVLTRQPFVARWLIVAGARPGPRNIDGNSPLHLAVQVGEIDCLQAIMYPVQNKEREDMKLNYSVQKLEHYDLEQWNYNGQTCVHVAALRGNVEIMRHLIWYGANINAREGLEGNTALHYAVKRNDEHLINFLLNECTNLDVNITNYGGHNVFFTTGIKESIVHLLKKNGIEMHDNSDDDYSSEDDYSDSDHEMSYQNDRFIPKMVDASA</sequence>
<feature type="repeat" description="ANK" evidence="3">
    <location>
        <begin position="252"/>
        <end position="284"/>
    </location>
</feature>
<dbReference type="EMBL" id="JARQZJ010000126">
    <property type="protein sequence ID" value="KAK9890890.1"/>
    <property type="molecule type" value="Genomic_DNA"/>
</dbReference>
<feature type="repeat" description="ANK" evidence="3">
    <location>
        <begin position="286"/>
        <end position="318"/>
    </location>
</feature>
<evidence type="ECO:0000313" key="5">
    <source>
        <dbReference type="EMBL" id="KAK9890890.1"/>
    </source>
</evidence>
<dbReference type="InterPro" id="IPR036770">
    <property type="entry name" value="Ankyrin_rpt-contain_sf"/>
</dbReference>
<feature type="compositionally biased region" description="Acidic residues" evidence="4">
    <location>
        <begin position="350"/>
        <end position="361"/>
    </location>
</feature>
<feature type="compositionally biased region" description="Polar residues" evidence="4">
    <location>
        <begin position="31"/>
        <end position="41"/>
    </location>
</feature>
<evidence type="ECO:0000256" key="3">
    <source>
        <dbReference type="PROSITE-ProRule" id="PRU00023"/>
    </source>
</evidence>
<dbReference type="PROSITE" id="PS50088">
    <property type="entry name" value="ANK_REPEAT"/>
    <property type="match status" value="3"/>
</dbReference>
<evidence type="ECO:0000256" key="2">
    <source>
        <dbReference type="ARBA" id="ARBA00023043"/>
    </source>
</evidence>
<dbReference type="Pfam" id="PF12796">
    <property type="entry name" value="Ank_2"/>
    <property type="match status" value="2"/>
</dbReference>
<gene>
    <name evidence="5" type="ORF">WA026_012232</name>
</gene>
<feature type="compositionally biased region" description="Basic and acidic residues" evidence="4">
    <location>
        <begin position="15"/>
        <end position="30"/>
    </location>
</feature>
<proteinExistence type="predicted"/>
<feature type="compositionally biased region" description="Polar residues" evidence="4">
    <location>
        <begin position="1"/>
        <end position="10"/>
    </location>
</feature>
<dbReference type="GO" id="GO:0005829">
    <property type="term" value="C:cytosol"/>
    <property type="evidence" value="ECO:0007669"/>
    <property type="project" value="TreeGrafter"/>
</dbReference>
<accession>A0AAW1V868</accession>
<dbReference type="SUPFAM" id="SSF48403">
    <property type="entry name" value="Ankyrin repeat"/>
    <property type="match status" value="1"/>
</dbReference>
<protein>
    <recommendedName>
        <fullName evidence="7">NF-kappa-B inhibitor cactus</fullName>
    </recommendedName>
</protein>
<name>A0AAW1V868_9CUCU</name>
<dbReference type="InterPro" id="IPR051070">
    <property type="entry name" value="NF-kappa-B_inhibitor"/>
</dbReference>
<dbReference type="PROSITE" id="PS50297">
    <property type="entry name" value="ANK_REP_REGION"/>
    <property type="match status" value="3"/>
</dbReference>
<dbReference type="PANTHER" id="PTHR46680">
    <property type="entry name" value="NF-KAPPA-B INHIBITOR ALPHA"/>
    <property type="match status" value="1"/>
</dbReference>
<evidence type="ECO:0000256" key="4">
    <source>
        <dbReference type="SAM" id="MobiDB-lite"/>
    </source>
</evidence>
<feature type="region of interest" description="Disordered" evidence="4">
    <location>
        <begin position="348"/>
        <end position="383"/>
    </location>
</feature>
<dbReference type="GO" id="GO:0071356">
    <property type="term" value="P:cellular response to tumor necrosis factor"/>
    <property type="evidence" value="ECO:0007669"/>
    <property type="project" value="TreeGrafter"/>
</dbReference>
<feature type="repeat" description="ANK" evidence="3">
    <location>
        <begin position="200"/>
        <end position="221"/>
    </location>
</feature>
<dbReference type="InterPro" id="IPR002110">
    <property type="entry name" value="Ankyrin_rpt"/>
</dbReference>
<dbReference type="Proteomes" id="UP001431783">
    <property type="component" value="Unassembled WGS sequence"/>
</dbReference>
<feature type="compositionally biased region" description="Acidic residues" evidence="4">
    <location>
        <begin position="46"/>
        <end position="56"/>
    </location>
</feature>
<evidence type="ECO:0000256" key="1">
    <source>
        <dbReference type="ARBA" id="ARBA00022737"/>
    </source>
</evidence>
<feature type="compositionally biased region" description="Low complexity" evidence="4">
    <location>
        <begin position="91"/>
        <end position="102"/>
    </location>
</feature>
<feature type="region of interest" description="Disordered" evidence="4">
    <location>
        <begin position="1"/>
        <end position="56"/>
    </location>
</feature>